<accession>A0A166K6F4</accession>
<organism evidence="1 2">
    <name type="scientific">Lactococcus lactis subsp. cremoris</name>
    <name type="common">Streptococcus cremoris</name>
    <dbReference type="NCBI Taxonomy" id="1359"/>
    <lineage>
        <taxon>Bacteria</taxon>
        <taxon>Bacillati</taxon>
        <taxon>Bacillota</taxon>
        <taxon>Bacilli</taxon>
        <taxon>Lactobacillales</taxon>
        <taxon>Streptococcaceae</taxon>
        <taxon>Lactococcus</taxon>
    </lineage>
</organism>
<evidence type="ECO:0000313" key="2">
    <source>
        <dbReference type="Proteomes" id="UP000076519"/>
    </source>
</evidence>
<dbReference type="PATRIC" id="fig|1359.32.peg.2073"/>
<evidence type="ECO:0000313" key="1">
    <source>
        <dbReference type="EMBL" id="KZK07693.1"/>
    </source>
</evidence>
<proteinExistence type="predicted"/>
<gene>
    <name evidence="1" type="ORF">AB996_0699</name>
</gene>
<dbReference type="EMBL" id="LIYF01000011">
    <property type="protein sequence ID" value="KZK07693.1"/>
    <property type="molecule type" value="Genomic_DNA"/>
</dbReference>
<name>A0A166K6F4_LACLC</name>
<reference evidence="1 2" key="1">
    <citation type="submission" date="2015-08" db="EMBL/GenBank/DDBJ databases">
        <title>Draft Genome Sequences of 11 Lactococcus lactis subspecies cremoris strains.</title>
        <authorList>
            <person name="Wels M."/>
            <person name="Backus L."/>
            <person name="Boekhorst J."/>
            <person name="Dijkstra A."/>
            <person name="Beerthuizen M."/>
            <person name="Siezen R."/>
            <person name="Bachmann H."/>
            <person name="Van Hijum S."/>
        </authorList>
    </citation>
    <scope>NUCLEOTIDE SEQUENCE [LARGE SCALE GENOMIC DNA]</scope>
    <source>
        <strain evidence="1 2">KW10</strain>
    </source>
</reference>
<dbReference type="RefSeq" id="WP_063281377.1">
    <property type="nucleotide sequence ID" value="NZ_LIYF01000011.1"/>
</dbReference>
<protein>
    <submittedName>
        <fullName evidence="1">Uncharacterized protein</fullName>
    </submittedName>
</protein>
<dbReference type="Proteomes" id="UP000076519">
    <property type="component" value="Unassembled WGS sequence"/>
</dbReference>
<sequence length="100" mass="11829">MISKLLAIVINVKEGNDPVVAVDRYLSEHFPLIEGQEIKIMKERILIKSLLYQLLSLEYLAERDEELGRYCLYHYINCLTEFEQNFRNNLLISLEIIQKL</sequence>
<comment type="caution">
    <text evidence="1">The sequence shown here is derived from an EMBL/GenBank/DDBJ whole genome shotgun (WGS) entry which is preliminary data.</text>
</comment>
<dbReference type="AlphaFoldDB" id="A0A166K6F4"/>